<evidence type="ECO:0000313" key="9">
    <source>
        <dbReference type="Proteomes" id="UP000887574"/>
    </source>
</evidence>
<dbReference type="Gene3D" id="1.20.1640.10">
    <property type="entry name" value="Multidrug efflux transporter AcrB transmembrane domain"/>
    <property type="match status" value="1"/>
</dbReference>
<feature type="transmembrane region" description="Helical" evidence="8">
    <location>
        <begin position="251"/>
        <end position="275"/>
    </location>
</feature>
<comment type="similarity">
    <text evidence="2">Belongs to the patched family.</text>
</comment>
<reference evidence="10" key="1">
    <citation type="submission" date="2022-11" db="UniProtKB">
        <authorList>
            <consortium name="WormBaseParasite"/>
        </authorList>
    </citation>
    <scope>IDENTIFICATION</scope>
</reference>
<dbReference type="WBParaSite" id="jg295">
    <property type="protein sequence ID" value="jg295"/>
    <property type="gene ID" value="jg295"/>
</dbReference>
<organism evidence="9 10">
    <name type="scientific">Ditylenchus dipsaci</name>
    <dbReference type="NCBI Taxonomy" id="166011"/>
    <lineage>
        <taxon>Eukaryota</taxon>
        <taxon>Metazoa</taxon>
        <taxon>Ecdysozoa</taxon>
        <taxon>Nematoda</taxon>
        <taxon>Chromadorea</taxon>
        <taxon>Rhabditida</taxon>
        <taxon>Tylenchina</taxon>
        <taxon>Tylenchomorpha</taxon>
        <taxon>Sphaerularioidea</taxon>
        <taxon>Anguinidae</taxon>
        <taxon>Anguininae</taxon>
        <taxon>Ditylenchus</taxon>
    </lineage>
</organism>
<keyword evidence="4 8" id="KW-0812">Transmembrane</keyword>
<evidence type="ECO:0000313" key="10">
    <source>
        <dbReference type="WBParaSite" id="jg295"/>
    </source>
</evidence>
<evidence type="ECO:0000256" key="5">
    <source>
        <dbReference type="ARBA" id="ARBA00022989"/>
    </source>
</evidence>
<evidence type="ECO:0000256" key="2">
    <source>
        <dbReference type="ARBA" id="ARBA00005585"/>
    </source>
</evidence>
<protein>
    <submittedName>
        <fullName evidence="10">Uncharacterized protein</fullName>
    </submittedName>
</protein>
<dbReference type="GO" id="GO:0018996">
    <property type="term" value="P:molting cycle, collagen and cuticulin-based cuticle"/>
    <property type="evidence" value="ECO:0007669"/>
    <property type="project" value="TreeGrafter"/>
</dbReference>
<dbReference type="Proteomes" id="UP000887574">
    <property type="component" value="Unplaced"/>
</dbReference>
<name>A0A915E557_9BILA</name>
<dbReference type="GO" id="GO:0030659">
    <property type="term" value="C:cytoplasmic vesicle membrane"/>
    <property type="evidence" value="ECO:0007669"/>
    <property type="project" value="TreeGrafter"/>
</dbReference>
<dbReference type="AlphaFoldDB" id="A0A915E557"/>
<dbReference type="InterPro" id="IPR001036">
    <property type="entry name" value="Acrflvin-R"/>
</dbReference>
<dbReference type="GO" id="GO:0022857">
    <property type="term" value="F:transmembrane transporter activity"/>
    <property type="evidence" value="ECO:0007669"/>
    <property type="project" value="InterPro"/>
</dbReference>
<evidence type="ECO:0000256" key="3">
    <source>
        <dbReference type="ARBA" id="ARBA00022475"/>
    </source>
</evidence>
<keyword evidence="6 8" id="KW-0472">Membrane</keyword>
<dbReference type="FunFam" id="1.20.1640.10:FF:000013">
    <property type="entry name" value="PaTched Related family"/>
    <property type="match status" value="1"/>
</dbReference>
<dbReference type="PANTHER" id="PTHR10796:SF181">
    <property type="entry name" value="SSD DOMAIN-CONTAINING PROTEIN"/>
    <property type="match status" value="1"/>
</dbReference>
<evidence type="ECO:0000256" key="1">
    <source>
        <dbReference type="ARBA" id="ARBA00004651"/>
    </source>
</evidence>
<comment type="subcellular location">
    <subcellularLocation>
        <location evidence="1">Cell membrane</location>
        <topology evidence="1">Multi-pass membrane protein</topology>
    </subcellularLocation>
</comment>
<proteinExistence type="inferred from homology"/>
<keyword evidence="5 8" id="KW-1133">Transmembrane helix</keyword>
<feature type="transmembrane region" description="Helical" evidence="8">
    <location>
        <begin position="156"/>
        <end position="179"/>
    </location>
</feature>
<dbReference type="PRINTS" id="PR00702">
    <property type="entry name" value="ACRIFLAVINRP"/>
</dbReference>
<evidence type="ECO:0000256" key="8">
    <source>
        <dbReference type="SAM" id="Phobius"/>
    </source>
</evidence>
<evidence type="ECO:0000256" key="6">
    <source>
        <dbReference type="ARBA" id="ARBA00023136"/>
    </source>
</evidence>
<dbReference type="GO" id="GO:0005886">
    <property type="term" value="C:plasma membrane"/>
    <property type="evidence" value="ECO:0007669"/>
    <property type="project" value="UniProtKB-SubCell"/>
</dbReference>
<feature type="transmembrane region" description="Helical" evidence="8">
    <location>
        <begin position="186"/>
        <end position="206"/>
    </location>
</feature>
<keyword evidence="9" id="KW-1185">Reference proteome</keyword>
<accession>A0A915E557</accession>
<dbReference type="SUPFAM" id="SSF82866">
    <property type="entry name" value="Multidrug efflux transporter AcrB transmembrane domain"/>
    <property type="match status" value="1"/>
</dbReference>
<dbReference type="GO" id="GO:0006897">
    <property type="term" value="P:endocytosis"/>
    <property type="evidence" value="ECO:0007669"/>
    <property type="project" value="TreeGrafter"/>
</dbReference>
<dbReference type="InterPro" id="IPR051697">
    <property type="entry name" value="Patched_domain-protein"/>
</dbReference>
<dbReference type="PANTHER" id="PTHR10796">
    <property type="entry name" value="PATCHED-RELATED"/>
    <property type="match status" value="1"/>
</dbReference>
<feature type="transmembrane region" description="Helical" evidence="8">
    <location>
        <begin position="212"/>
        <end position="230"/>
    </location>
</feature>
<evidence type="ECO:0000256" key="7">
    <source>
        <dbReference type="ARBA" id="ARBA00023180"/>
    </source>
</evidence>
<evidence type="ECO:0000256" key="4">
    <source>
        <dbReference type="ARBA" id="ARBA00022692"/>
    </source>
</evidence>
<sequence>MEKEVCKCQKKYGSILHVWMHNLSKIDLGHRRLWIVLDKEIELYEHTEFTSYGDSWLRTFLDAQNKAGFFVTDSNFIPLLKQFLNQTQFAKYSRDVILDESVQKLEACRVPIRLRYVGFSNQSRAMILFRQLAKGSSLPTSVYADFFLFAEQYSAVLPGTLSSIVIAGVAVTLVSLLLIPEPMAAFWVSFSILSINLGVLGFMSMWSVRLDFISMVTIVMSIGFCVDFAAHLAHSFAKGKNVTSAQRLRNAMYTVGTPILQSGSSTILGVSFLASTETYIFRSFLKTIVLVIVLGVFHGLVVLPVLLTTFYSDQKDNASLDEVRKNYPTEIRDIDLRSRQLQHPLSAHTISHPLPNTACNSFRRSPSNYMDELLRILFNQSNLNDPIQPPHFSTNDSAFNANLAAQPFRVCKRDPNILSLPPRLR</sequence>
<keyword evidence="3" id="KW-1003">Cell membrane</keyword>
<keyword evidence="7" id="KW-0325">Glycoprotein</keyword>
<feature type="transmembrane region" description="Helical" evidence="8">
    <location>
        <begin position="287"/>
        <end position="307"/>
    </location>
</feature>